<protein>
    <submittedName>
        <fullName evidence="2">Type IX secretion system membrane protein PorP/SprF</fullName>
    </submittedName>
</protein>
<feature type="signal peptide" evidence="1">
    <location>
        <begin position="1"/>
        <end position="23"/>
    </location>
</feature>
<comment type="caution">
    <text evidence="2">The sequence shown here is derived from an EMBL/GenBank/DDBJ whole genome shotgun (WGS) entry which is preliminary data.</text>
</comment>
<organism evidence="2 3">
    <name type="scientific">Hufsiella ginkgonis</name>
    <dbReference type="NCBI Taxonomy" id="2695274"/>
    <lineage>
        <taxon>Bacteria</taxon>
        <taxon>Pseudomonadati</taxon>
        <taxon>Bacteroidota</taxon>
        <taxon>Sphingobacteriia</taxon>
        <taxon>Sphingobacteriales</taxon>
        <taxon>Sphingobacteriaceae</taxon>
        <taxon>Hufsiella</taxon>
    </lineage>
</organism>
<evidence type="ECO:0000313" key="3">
    <source>
        <dbReference type="Proteomes" id="UP000451233"/>
    </source>
</evidence>
<dbReference type="NCBIfam" id="TIGR03519">
    <property type="entry name" value="T9SS_PorP_fam"/>
    <property type="match status" value="1"/>
</dbReference>
<evidence type="ECO:0000256" key="1">
    <source>
        <dbReference type="SAM" id="SignalP"/>
    </source>
</evidence>
<dbReference type="EMBL" id="WVHS01000003">
    <property type="protein sequence ID" value="MXV16166.1"/>
    <property type="molecule type" value="Genomic_DNA"/>
</dbReference>
<dbReference type="Proteomes" id="UP000451233">
    <property type="component" value="Unassembled WGS sequence"/>
</dbReference>
<dbReference type="RefSeq" id="WP_160907183.1">
    <property type="nucleotide sequence ID" value="NZ_WVHS01000003.1"/>
</dbReference>
<keyword evidence="1" id="KW-0732">Signal</keyword>
<sequence>MKRLFVYSLLVVGMGLSAGNVRAQQAAMYSQYMFNALAVNPAYAGSRNVLSATALYRTQWTGIKGAPQTGSFTMDAPFYRKRIGAGIQIFNDQLGITKTTGGVVSGAYRIRLDKATLSFGMQGSVTQYRAAYSQVELSPGGSPIPDPAFSEDINKVLFNAGAGVYFNSDKFYLGISVPELLRNKLTSQSVSAGGELSRQALHLFVASGVVLPVGDSFKLKPSFLFKGVEGAPLEADINGTIWFKDFIAVGAQYRTSADISAMVELQATPQIRVGYSYDRSLTSLRSYGSGSHEVMLRYEFGFQPDKVLSPRYF</sequence>
<evidence type="ECO:0000313" key="2">
    <source>
        <dbReference type="EMBL" id="MXV16166.1"/>
    </source>
</evidence>
<accession>A0A7K1Y0C4</accession>
<proteinExistence type="predicted"/>
<dbReference type="AlphaFoldDB" id="A0A7K1Y0C4"/>
<feature type="chain" id="PRO_5029487381" evidence="1">
    <location>
        <begin position="24"/>
        <end position="313"/>
    </location>
</feature>
<dbReference type="InterPro" id="IPR019861">
    <property type="entry name" value="PorP/SprF_Bacteroidetes"/>
</dbReference>
<name>A0A7K1Y0C4_9SPHI</name>
<keyword evidence="3" id="KW-1185">Reference proteome</keyword>
<dbReference type="Pfam" id="PF11751">
    <property type="entry name" value="PorP_SprF"/>
    <property type="match status" value="1"/>
</dbReference>
<gene>
    <name evidence="2" type="ORF">GS398_12695</name>
</gene>
<reference evidence="2 3" key="1">
    <citation type="submission" date="2019-11" db="EMBL/GenBank/DDBJ databases">
        <title>Pedobacter sp. HMF7056 Genome sequencing and assembly.</title>
        <authorList>
            <person name="Kang H."/>
            <person name="Kim H."/>
            <person name="Joh K."/>
        </authorList>
    </citation>
    <scope>NUCLEOTIDE SEQUENCE [LARGE SCALE GENOMIC DNA]</scope>
    <source>
        <strain evidence="2 3">HMF7056</strain>
    </source>
</reference>